<dbReference type="EMBL" id="RBXL01000001">
    <property type="protein sequence ID" value="RKT44434.1"/>
    <property type="molecule type" value="Genomic_DNA"/>
</dbReference>
<dbReference type="OrthoDB" id="9802121at2"/>
<keyword evidence="4 6" id="KW-1133">Transmembrane helix</keyword>
<feature type="transmembrane region" description="Helical" evidence="6">
    <location>
        <begin position="38"/>
        <end position="63"/>
    </location>
</feature>
<feature type="transmembrane region" description="Helical" evidence="6">
    <location>
        <begin position="75"/>
        <end position="94"/>
    </location>
</feature>
<evidence type="ECO:0000256" key="4">
    <source>
        <dbReference type="ARBA" id="ARBA00022989"/>
    </source>
</evidence>
<dbReference type="RefSeq" id="WP_120796873.1">
    <property type="nucleotide sequence ID" value="NZ_RBXL01000001.1"/>
</dbReference>
<evidence type="ECO:0000256" key="3">
    <source>
        <dbReference type="ARBA" id="ARBA00022692"/>
    </source>
</evidence>
<dbReference type="Pfam" id="PF04241">
    <property type="entry name" value="DUF423"/>
    <property type="match status" value="1"/>
</dbReference>
<dbReference type="Proteomes" id="UP000274556">
    <property type="component" value="Unassembled WGS sequence"/>
</dbReference>
<comment type="subcellular location">
    <subcellularLocation>
        <location evidence="1">Membrane</location>
        <topology evidence="1">Multi-pass membrane protein</topology>
    </subcellularLocation>
</comment>
<reference evidence="7 8" key="1">
    <citation type="submission" date="2018-10" db="EMBL/GenBank/DDBJ databases">
        <title>Genomic Encyclopedia of Archaeal and Bacterial Type Strains, Phase II (KMG-II): from individual species to whole genera.</title>
        <authorList>
            <person name="Goeker M."/>
        </authorList>
    </citation>
    <scope>NUCLEOTIDE SEQUENCE [LARGE SCALE GENOMIC DNA]</scope>
    <source>
        <strain evidence="7 8">DSM 235</strain>
    </source>
</reference>
<comment type="caution">
    <text evidence="7">The sequence shown here is derived from an EMBL/GenBank/DDBJ whole genome shotgun (WGS) entry which is preliminary data.</text>
</comment>
<dbReference type="InterPro" id="IPR006696">
    <property type="entry name" value="DUF423"/>
</dbReference>
<evidence type="ECO:0000256" key="6">
    <source>
        <dbReference type="SAM" id="Phobius"/>
    </source>
</evidence>
<evidence type="ECO:0000256" key="2">
    <source>
        <dbReference type="ARBA" id="ARBA00009694"/>
    </source>
</evidence>
<comment type="similarity">
    <text evidence="2">Belongs to the UPF0382 family.</text>
</comment>
<dbReference type="PANTHER" id="PTHR43461:SF1">
    <property type="entry name" value="TRANSMEMBRANE PROTEIN 256"/>
    <property type="match status" value="1"/>
</dbReference>
<protein>
    <submittedName>
        <fullName evidence="7">Uncharacterized membrane protein YgdD (TMEM256/DUF423 family)</fullName>
    </submittedName>
</protein>
<keyword evidence="3 6" id="KW-0812">Transmembrane</keyword>
<proteinExistence type="inferred from homology"/>
<dbReference type="AlphaFoldDB" id="A0A495V568"/>
<evidence type="ECO:0000313" key="8">
    <source>
        <dbReference type="Proteomes" id="UP000274556"/>
    </source>
</evidence>
<accession>A0A495V568</accession>
<sequence>MNRPPVWLTTGAACGFVTVALGAFGAHGLRDLVSPERLANWATATDYLGLHALAILACGLWLLQRPDDGLVHRAAAAFLVGILLFSGSLFALVLTDQRAIGMITPIGGVLLLAGWALLVAGAWRVRGRSRADSGSGAD</sequence>
<gene>
    <name evidence="7" type="ORF">BDD21_1816</name>
</gene>
<dbReference type="GO" id="GO:0016020">
    <property type="term" value="C:membrane"/>
    <property type="evidence" value="ECO:0007669"/>
    <property type="project" value="UniProtKB-SubCell"/>
</dbReference>
<keyword evidence="8" id="KW-1185">Reference proteome</keyword>
<keyword evidence="5 6" id="KW-0472">Membrane</keyword>
<evidence type="ECO:0000313" key="7">
    <source>
        <dbReference type="EMBL" id="RKT44434.1"/>
    </source>
</evidence>
<dbReference type="PANTHER" id="PTHR43461">
    <property type="entry name" value="TRANSMEMBRANE PROTEIN 256"/>
    <property type="match status" value="1"/>
</dbReference>
<evidence type="ECO:0000256" key="1">
    <source>
        <dbReference type="ARBA" id="ARBA00004141"/>
    </source>
</evidence>
<evidence type="ECO:0000256" key="5">
    <source>
        <dbReference type="ARBA" id="ARBA00023136"/>
    </source>
</evidence>
<feature type="transmembrane region" description="Helical" evidence="6">
    <location>
        <begin position="100"/>
        <end position="123"/>
    </location>
</feature>
<organism evidence="7 8">
    <name type="scientific">Thiocapsa rosea</name>
    <dbReference type="NCBI Taxonomy" id="69360"/>
    <lineage>
        <taxon>Bacteria</taxon>
        <taxon>Pseudomonadati</taxon>
        <taxon>Pseudomonadota</taxon>
        <taxon>Gammaproteobacteria</taxon>
        <taxon>Chromatiales</taxon>
        <taxon>Chromatiaceae</taxon>
        <taxon>Thiocapsa</taxon>
    </lineage>
</organism>
<name>A0A495V568_9GAMM</name>